<organism evidence="3 4">
    <name type="scientific">Runella aurantiaca</name>
    <dbReference type="NCBI Taxonomy" id="2282308"/>
    <lineage>
        <taxon>Bacteria</taxon>
        <taxon>Pseudomonadati</taxon>
        <taxon>Bacteroidota</taxon>
        <taxon>Cytophagia</taxon>
        <taxon>Cytophagales</taxon>
        <taxon>Spirosomataceae</taxon>
        <taxon>Runella</taxon>
    </lineage>
</organism>
<keyword evidence="4" id="KW-1185">Reference proteome</keyword>
<dbReference type="Pfam" id="PF13649">
    <property type="entry name" value="Methyltransf_25"/>
    <property type="match status" value="1"/>
</dbReference>
<gene>
    <name evidence="3" type="ORF">DVG78_28355</name>
</gene>
<dbReference type="PANTHER" id="PTHR43861">
    <property type="entry name" value="TRANS-ACONITATE 2-METHYLTRANSFERASE-RELATED"/>
    <property type="match status" value="1"/>
</dbReference>
<dbReference type="Proteomes" id="UP000253141">
    <property type="component" value="Unassembled WGS sequence"/>
</dbReference>
<dbReference type="GO" id="GO:0008168">
    <property type="term" value="F:methyltransferase activity"/>
    <property type="evidence" value="ECO:0007669"/>
    <property type="project" value="UniProtKB-KW"/>
</dbReference>
<dbReference type="Gene3D" id="3.40.50.150">
    <property type="entry name" value="Vaccinia Virus protein VP39"/>
    <property type="match status" value="1"/>
</dbReference>
<feature type="domain" description="Methyltransferase" evidence="2">
    <location>
        <begin position="40"/>
        <end position="128"/>
    </location>
</feature>
<dbReference type="InterPro" id="IPR041698">
    <property type="entry name" value="Methyltransf_25"/>
</dbReference>
<dbReference type="AlphaFoldDB" id="A0A369HYB8"/>
<dbReference type="InterPro" id="IPR029063">
    <property type="entry name" value="SAM-dependent_MTases_sf"/>
</dbReference>
<evidence type="ECO:0000313" key="3">
    <source>
        <dbReference type="EMBL" id="RDB02531.1"/>
    </source>
</evidence>
<dbReference type="EMBL" id="QPIW01000041">
    <property type="protein sequence ID" value="RDB02531.1"/>
    <property type="molecule type" value="Genomic_DNA"/>
</dbReference>
<reference evidence="3 4" key="1">
    <citation type="submission" date="2018-07" db="EMBL/GenBank/DDBJ databases">
        <title>Genome analysis of Runella aurantiaca.</title>
        <authorList>
            <person name="Yang X."/>
        </authorList>
    </citation>
    <scope>NUCLEOTIDE SEQUENCE [LARGE SCALE GENOMIC DNA]</scope>
    <source>
        <strain evidence="3 4">YX9</strain>
    </source>
</reference>
<dbReference type="PANTHER" id="PTHR43861:SF3">
    <property type="entry name" value="PUTATIVE (AFU_ORTHOLOGUE AFUA_2G14390)-RELATED"/>
    <property type="match status" value="1"/>
</dbReference>
<dbReference type="CDD" id="cd02440">
    <property type="entry name" value="AdoMet_MTases"/>
    <property type="match status" value="1"/>
</dbReference>
<dbReference type="RefSeq" id="WP_114464383.1">
    <property type="nucleotide sequence ID" value="NZ_QPIW01000041.1"/>
</dbReference>
<proteinExistence type="predicted"/>
<dbReference type="GO" id="GO:0032259">
    <property type="term" value="P:methylation"/>
    <property type="evidence" value="ECO:0007669"/>
    <property type="project" value="UniProtKB-KW"/>
</dbReference>
<dbReference type="SUPFAM" id="SSF53335">
    <property type="entry name" value="S-adenosyl-L-methionine-dependent methyltransferases"/>
    <property type="match status" value="1"/>
</dbReference>
<comment type="caution">
    <text evidence="3">The sequence shown here is derived from an EMBL/GenBank/DDBJ whole genome shotgun (WGS) entry which is preliminary data.</text>
</comment>
<name>A0A369HYB8_9BACT</name>
<dbReference type="OrthoDB" id="9804312at2"/>
<keyword evidence="1 3" id="KW-0808">Transferase</keyword>
<accession>A0A369HYB8</accession>
<evidence type="ECO:0000313" key="4">
    <source>
        <dbReference type="Proteomes" id="UP000253141"/>
    </source>
</evidence>
<sequence>MKEFWNTRYQEPQFAYGTRPNEFFQETIDKLPAGKILLPAEGEGRNAVYAARKGWEVTAFDYSIQAMLKTFQLAERHGVTLQYSVKDVQNFEPETAIYDAIGLFYTHFPIQIRPEFHQKLVQALKPDGYVILEGFHKNQQYYTSGGPKDEALLFSLEELEAEFKDLRILSLEDKVIELDEGLYHQGKAHVVRMIAIKS</sequence>
<protein>
    <submittedName>
        <fullName evidence="3">Class I SAM-dependent methyltransferase</fullName>
    </submittedName>
</protein>
<evidence type="ECO:0000259" key="2">
    <source>
        <dbReference type="Pfam" id="PF13649"/>
    </source>
</evidence>
<evidence type="ECO:0000256" key="1">
    <source>
        <dbReference type="ARBA" id="ARBA00022679"/>
    </source>
</evidence>
<keyword evidence="3" id="KW-0489">Methyltransferase</keyword>